<dbReference type="AlphaFoldDB" id="A0A1I1G2S9"/>
<dbReference type="SUPFAM" id="SSF52091">
    <property type="entry name" value="SpoIIaa-like"/>
    <property type="match status" value="2"/>
</dbReference>
<reference evidence="1 2" key="1">
    <citation type="submission" date="2016-10" db="EMBL/GenBank/DDBJ databases">
        <authorList>
            <person name="de Groot N.N."/>
        </authorList>
    </citation>
    <scope>NUCLEOTIDE SEQUENCE [LARGE SCALE GENOMIC DNA]</scope>
    <source>
        <strain evidence="1 2">DSM 19548</strain>
    </source>
</reference>
<dbReference type="InterPro" id="IPR036513">
    <property type="entry name" value="STAS_dom_sf"/>
</dbReference>
<keyword evidence="2" id="KW-1185">Reference proteome</keyword>
<name>A0A1I1G2S9_9RHOB</name>
<accession>A0A1I1G2S9</accession>
<gene>
    <name evidence="1" type="ORF">SAMN04488094_102384</name>
</gene>
<dbReference type="InterPro" id="IPR021866">
    <property type="entry name" value="SpoIIAA-like"/>
</dbReference>
<dbReference type="Pfam" id="PF11964">
    <property type="entry name" value="SpoIIAA-like"/>
    <property type="match status" value="2"/>
</dbReference>
<dbReference type="Proteomes" id="UP000198728">
    <property type="component" value="Unassembled WGS sequence"/>
</dbReference>
<dbReference type="RefSeq" id="WP_218152815.1">
    <property type="nucleotide sequence ID" value="NZ_FOLG01000002.1"/>
</dbReference>
<dbReference type="InterPro" id="IPR038396">
    <property type="entry name" value="SpoIIAA-like_sf"/>
</dbReference>
<organism evidence="1 2">
    <name type="scientific">Tropicimonas isoalkanivorans</name>
    <dbReference type="NCBI Taxonomy" id="441112"/>
    <lineage>
        <taxon>Bacteria</taxon>
        <taxon>Pseudomonadati</taxon>
        <taxon>Pseudomonadota</taxon>
        <taxon>Alphaproteobacteria</taxon>
        <taxon>Rhodobacterales</taxon>
        <taxon>Roseobacteraceae</taxon>
        <taxon>Tropicimonas</taxon>
    </lineage>
</organism>
<proteinExistence type="predicted"/>
<sequence length="244" mass="27215">MIEEITGRPEGTLEFRITGHVTSDDYDRVITPAIDRALEDGGRVRVLIQVGPGFEGYSPEAAWDDLKLGLRHWRGFDRIAMVTDTGWLRGAIRGMSFLMPCPVMVFGLDGLDDARRWLQESLGTVHVTEIGERQLQVALHGKLDTQSIADAETELNAFIARAGGLELLLDLRDFDGWQGLGALGEHFGLIRDHYRIPSRIAVVGDQSWQRLAEQVMSRFVDAEVKHYKAADFEAAKAWIVGGEQ</sequence>
<evidence type="ECO:0000313" key="2">
    <source>
        <dbReference type="Proteomes" id="UP000198728"/>
    </source>
</evidence>
<protein>
    <submittedName>
        <fullName evidence="1">SpoIIAA-like</fullName>
    </submittedName>
</protein>
<dbReference type="EMBL" id="FOLG01000002">
    <property type="protein sequence ID" value="SFC05602.1"/>
    <property type="molecule type" value="Genomic_DNA"/>
</dbReference>
<evidence type="ECO:0000313" key="1">
    <source>
        <dbReference type="EMBL" id="SFC05602.1"/>
    </source>
</evidence>
<dbReference type="Gene3D" id="3.40.50.10600">
    <property type="entry name" value="SpoIIaa-like domains"/>
    <property type="match status" value="2"/>
</dbReference>